<dbReference type="Pfam" id="PF11127">
    <property type="entry name" value="YgaP-like_TM"/>
    <property type="match status" value="1"/>
</dbReference>
<keyword evidence="1" id="KW-0812">Transmembrane</keyword>
<evidence type="ECO:0000256" key="1">
    <source>
        <dbReference type="SAM" id="Phobius"/>
    </source>
</evidence>
<keyword evidence="1" id="KW-1133">Transmembrane helix</keyword>
<keyword evidence="1" id="KW-0472">Membrane</keyword>
<evidence type="ECO:0000313" key="3">
    <source>
        <dbReference type="EMBL" id="GAA4015671.1"/>
    </source>
</evidence>
<feature type="transmembrane region" description="Helical" evidence="1">
    <location>
        <begin position="12"/>
        <end position="35"/>
    </location>
</feature>
<sequence length="64" mass="6714">MKINEGTLDRVLRVGGGLALIALAATNTVGVWGYIGIVPLVTGAIGTCPVYTILGFNTCPLRRR</sequence>
<dbReference type="EMBL" id="BAAAZE010000005">
    <property type="protein sequence ID" value="GAA4015671.1"/>
    <property type="molecule type" value="Genomic_DNA"/>
</dbReference>
<protein>
    <submittedName>
        <fullName evidence="3">DUF2892 domain-containing protein</fullName>
    </submittedName>
</protein>
<comment type="caution">
    <text evidence="3">The sequence shown here is derived from an EMBL/GenBank/DDBJ whole genome shotgun (WGS) entry which is preliminary data.</text>
</comment>
<evidence type="ECO:0000313" key="4">
    <source>
        <dbReference type="Proteomes" id="UP001501353"/>
    </source>
</evidence>
<name>A0ABP7SSK0_9BURK</name>
<accession>A0ABP7SSK0</accession>
<gene>
    <name evidence="3" type="ORF">GCM10022212_08190</name>
</gene>
<proteinExistence type="predicted"/>
<keyword evidence="4" id="KW-1185">Reference proteome</keyword>
<evidence type="ECO:0000259" key="2">
    <source>
        <dbReference type="Pfam" id="PF11127"/>
    </source>
</evidence>
<organism evidence="3 4">
    <name type="scientific">Actimicrobium antarcticum</name>
    <dbReference type="NCBI Taxonomy" id="1051899"/>
    <lineage>
        <taxon>Bacteria</taxon>
        <taxon>Pseudomonadati</taxon>
        <taxon>Pseudomonadota</taxon>
        <taxon>Betaproteobacteria</taxon>
        <taxon>Burkholderiales</taxon>
        <taxon>Oxalobacteraceae</taxon>
        <taxon>Actimicrobium</taxon>
    </lineage>
</organism>
<dbReference type="Proteomes" id="UP001501353">
    <property type="component" value="Unassembled WGS sequence"/>
</dbReference>
<feature type="transmembrane region" description="Helical" evidence="1">
    <location>
        <begin position="41"/>
        <end position="59"/>
    </location>
</feature>
<dbReference type="RefSeq" id="WP_344761965.1">
    <property type="nucleotide sequence ID" value="NZ_BAAAZE010000005.1"/>
</dbReference>
<dbReference type="InterPro" id="IPR021309">
    <property type="entry name" value="YgaP-like_TM"/>
</dbReference>
<feature type="domain" description="Inner membrane protein YgaP-like transmembrane" evidence="2">
    <location>
        <begin position="1"/>
        <end position="61"/>
    </location>
</feature>
<reference evidence="4" key="1">
    <citation type="journal article" date="2019" name="Int. J. Syst. Evol. Microbiol.">
        <title>The Global Catalogue of Microorganisms (GCM) 10K type strain sequencing project: providing services to taxonomists for standard genome sequencing and annotation.</title>
        <authorList>
            <consortium name="The Broad Institute Genomics Platform"/>
            <consortium name="The Broad Institute Genome Sequencing Center for Infectious Disease"/>
            <person name="Wu L."/>
            <person name="Ma J."/>
        </authorList>
    </citation>
    <scope>NUCLEOTIDE SEQUENCE [LARGE SCALE GENOMIC DNA]</scope>
    <source>
        <strain evidence="4">JCM 16673</strain>
    </source>
</reference>